<dbReference type="RefSeq" id="WP_012185491.1">
    <property type="nucleotide sequence ID" value="NC_009954.1"/>
</dbReference>
<sequence length="134" mass="14877">MAYWGVLAAVLFLVFIGLVVDRLILLIRRIIKVKVTNPVKVMRFEAGNVPVGPVKSALPMQYVGFLLMFLSVEPITALLLALSIAFTGPLNTGYIMLFTAFIVTYSPLIYVAYSDVKYMAYEVPRRVILSGNAE</sequence>
<feature type="transmembrane region" description="Helical" evidence="7">
    <location>
        <begin position="6"/>
        <end position="25"/>
    </location>
</feature>
<dbReference type="InterPro" id="IPR000440">
    <property type="entry name" value="NADH_UbQ/plastoQ_OxRdtase_su3"/>
</dbReference>
<evidence type="ECO:0000313" key="9">
    <source>
        <dbReference type="Proteomes" id="UP000001137"/>
    </source>
</evidence>
<dbReference type="eggNOG" id="arCOG01557">
    <property type="taxonomic scope" value="Archaea"/>
</dbReference>
<gene>
    <name evidence="8" type="ordered locus">Cmaq_0426</name>
</gene>
<protein>
    <recommendedName>
        <fullName evidence="10">NADH-quinone oxidoreductase subunit A</fullName>
    </recommendedName>
</protein>
<dbReference type="Pfam" id="PF00507">
    <property type="entry name" value="Oxidored_q4"/>
    <property type="match status" value="1"/>
</dbReference>
<dbReference type="GO" id="GO:0008137">
    <property type="term" value="F:NADH dehydrogenase (ubiquinone) activity"/>
    <property type="evidence" value="ECO:0007669"/>
    <property type="project" value="InterPro"/>
</dbReference>
<keyword evidence="5 7" id="KW-1133">Transmembrane helix</keyword>
<reference evidence="8 9" key="1">
    <citation type="submission" date="2007-10" db="EMBL/GenBank/DDBJ databases">
        <title>Complete sequence of Caldivirga maquilingensis IC-167.</title>
        <authorList>
            <consortium name="US DOE Joint Genome Institute"/>
            <person name="Copeland A."/>
            <person name="Lucas S."/>
            <person name="Lapidus A."/>
            <person name="Barry K."/>
            <person name="Glavina del Rio T."/>
            <person name="Dalin E."/>
            <person name="Tice H."/>
            <person name="Pitluck S."/>
            <person name="Saunders E."/>
            <person name="Brettin T."/>
            <person name="Bruce D."/>
            <person name="Detter J.C."/>
            <person name="Han C."/>
            <person name="Schmutz J."/>
            <person name="Larimer F."/>
            <person name="Land M."/>
            <person name="Hauser L."/>
            <person name="Kyrpides N."/>
            <person name="Ivanova N."/>
            <person name="Biddle J.F."/>
            <person name="Zhang Z."/>
            <person name="Fitz-Gibbon S.T."/>
            <person name="Lowe T.M."/>
            <person name="Saltikov C."/>
            <person name="House C.H."/>
            <person name="Richardson P."/>
        </authorList>
    </citation>
    <scope>NUCLEOTIDE SEQUENCE [LARGE SCALE GENOMIC DNA]</scope>
    <source>
        <strain evidence="9">ATCC 700844 / DSM 13496 / JCM 10307 / IC-167</strain>
    </source>
</reference>
<feature type="transmembrane region" description="Helical" evidence="7">
    <location>
        <begin position="92"/>
        <end position="113"/>
    </location>
</feature>
<dbReference type="Gene3D" id="1.20.58.1610">
    <property type="entry name" value="NADH:ubiquinone/plastoquinone oxidoreductase, chain 3"/>
    <property type="match status" value="1"/>
</dbReference>
<keyword evidence="3" id="KW-0813">Transport</keyword>
<name>A8MBS8_CALMQ</name>
<keyword evidence="9" id="KW-1185">Reference proteome</keyword>
<evidence type="ECO:0000256" key="1">
    <source>
        <dbReference type="ARBA" id="ARBA00004370"/>
    </source>
</evidence>
<comment type="similarity">
    <text evidence="2">Belongs to the complex I subunit 3 family.</text>
</comment>
<evidence type="ECO:0000256" key="2">
    <source>
        <dbReference type="ARBA" id="ARBA00008472"/>
    </source>
</evidence>
<dbReference type="KEGG" id="cma:Cmaq_0426"/>
<evidence type="ECO:0000256" key="6">
    <source>
        <dbReference type="ARBA" id="ARBA00023136"/>
    </source>
</evidence>
<dbReference type="InterPro" id="IPR038430">
    <property type="entry name" value="NDAH_ubi_oxred_su3_sf"/>
</dbReference>
<dbReference type="GO" id="GO:0016020">
    <property type="term" value="C:membrane"/>
    <property type="evidence" value="ECO:0007669"/>
    <property type="project" value="UniProtKB-SubCell"/>
</dbReference>
<accession>A8MBS8</accession>
<feature type="transmembrane region" description="Helical" evidence="7">
    <location>
        <begin position="62"/>
        <end position="86"/>
    </location>
</feature>
<evidence type="ECO:0000256" key="7">
    <source>
        <dbReference type="SAM" id="Phobius"/>
    </source>
</evidence>
<dbReference type="Proteomes" id="UP000001137">
    <property type="component" value="Chromosome"/>
</dbReference>
<dbReference type="HOGENOM" id="CLU_147805_0_0_2"/>
<evidence type="ECO:0000256" key="3">
    <source>
        <dbReference type="ARBA" id="ARBA00022448"/>
    </source>
</evidence>
<organism evidence="8 9">
    <name type="scientific">Caldivirga maquilingensis (strain ATCC 700844 / DSM 13496 / JCM 10307 / IC-167)</name>
    <dbReference type="NCBI Taxonomy" id="397948"/>
    <lineage>
        <taxon>Archaea</taxon>
        <taxon>Thermoproteota</taxon>
        <taxon>Thermoprotei</taxon>
        <taxon>Thermoproteales</taxon>
        <taxon>Thermoproteaceae</taxon>
        <taxon>Caldivirga</taxon>
    </lineage>
</organism>
<dbReference type="AlphaFoldDB" id="A8MBS8"/>
<evidence type="ECO:0000256" key="4">
    <source>
        <dbReference type="ARBA" id="ARBA00022692"/>
    </source>
</evidence>
<proteinExistence type="inferred from homology"/>
<dbReference type="GeneID" id="5709648"/>
<evidence type="ECO:0000256" key="5">
    <source>
        <dbReference type="ARBA" id="ARBA00022989"/>
    </source>
</evidence>
<dbReference type="OrthoDB" id="51573at2157"/>
<evidence type="ECO:0000313" key="8">
    <source>
        <dbReference type="EMBL" id="ABW01271.1"/>
    </source>
</evidence>
<keyword evidence="6 7" id="KW-0472">Membrane</keyword>
<evidence type="ECO:0008006" key="10">
    <source>
        <dbReference type="Google" id="ProtNLM"/>
    </source>
</evidence>
<comment type="subcellular location">
    <subcellularLocation>
        <location evidence="1">Membrane</location>
    </subcellularLocation>
</comment>
<dbReference type="STRING" id="397948.Cmaq_0426"/>
<keyword evidence="4 7" id="KW-0812">Transmembrane</keyword>
<dbReference type="EMBL" id="CP000852">
    <property type="protein sequence ID" value="ABW01271.1"/>
    <property type="molecule type" value="Genomic_DNA"/>
</dbReference>